<dbReference type="Pfam" id="PF01183">
    <property type="entry name" value="Glyco_hydro_25"/>
    <property type="match status" value="1"/>
</dbReference>
<protein>
    <submittedName>
        <fullName evidence="5">GH25 family lysozyme</fullName>
    </submittedName>
</protein>
<name>A0ABW2KCD7_9ACTN</name>
<gene>
    <name evidence="5" type="ORF">ACFQRF_04275</name>
</gene>
<dbReference type="PROSITE" id="PS51904">
    <property type="entry name" value="GLYCOSYL_HYDROL_F25_2"/>
    <property type="match status" value="1"/>
</dbReference>
<dbReference type="SUPFAM" id="SSF51445">
    <property type="entry name" value="(Trans)glycosidases"/>
    <property type="match status" value="1"/>
</dbReference>
<dbReference type="InterPro" id="IPR018077">
    <property type="entry name" value="Glyco_hydro_fam25_subgr"/>
</dbReference>
<dbReference type="SMART" id="SM00641">
    <property type="entry name" value="Glyco_25"/>
    <property type="match status" value="1"/>
</dbReference>
<dbReference type="PANTHER" id="PTHR34135">
    <property type="entry name" value="LYSOZYME"/>
    <property type="match status" value="1"/>
</dbReference>
<evidence type="ECO:0000313" key="5">
    <source>
        <dbReference type="EMBL" id="MFC7326950.1"/>
    </source>
</evidence>
<evidence type="ECO:0000313" key="6">
    <source>
        <dbReference type="Proteomes" id="UP001596540"/>
    </source>
</evidence>
<comment type="caution">
    <text evidence="5">The sequence shown here is derived from an EMBL/GenBank/DDBJ whole genome shotgun (WGS) entry which is preliminary data.</text>
</comment>
<keyword evidence="4" id="KW-0732">Signal</keyword>
<accession>A0ABW2KCD7</accession>
<keyword evidence="2" id="KW-0378">Hydrolase</keyword>
<dbReference type="InterPro" id="IPR002053">
    <property type="entry name" value="Glyco_hydro_25"/>
</dbReference>
<feature type="signal peptide" evidence="4">
    <location>
        <begin position="1"/>
        <end position="26"/>
    </location>
</feature>
<evidence type="ECO:0000256" key="2">
    <source>
        <dbReference type="ARBA" id="ARBA00022801"/>
    </source>
</evidence>
<dbReference type="RefSeq" id="WP_379868948.1">
    <property type="nucleotide sequence ID" value="NZ_JBHTBH010000001.1"/>
</dbReference>
<comment type="similarity">
    <text evidence="1">Belongs to the glycosyl hydrolase 25 family.</text>
</comment>
<keyword evidence="6" id="KW-1185">Reference proteome</keyword>
<dbReference type="PANTHER" id="PTHR34135:SF2">
    <property type="entry name" value="LYSOZYME"/>
    <property type="match status" value="1"/>
</dbReference>
<dbReference type="Gene3D" id="3.20.20.80">
    <property type="entry name" value="Glycosidases"/>
    <property type="match status" value="1"/>
</dbReference>
<feature type="chain" id="PRO_5046872362" evidence="4">
    <location>
        <begin position="27"/>
        <end position="271"/>
    </location>
</feature>
<evidence type="ECO:0000256" key="4">
    <source>
        <dbReference type="SAM" id="SignalP"/>
    </source>
</evidence>
<organism evidence="5 6">
    <name type="scientific">Marinactinospora rubrisoli</name>
    <dbReference type="NCBI Taxonomy" id="2715399"/>
    <lineage>
        <taxon>Bacteria</taxon>
        <taxon>Bacillati</taxon>
        <taxon>Actinomycetota</taxon>
        <taxon>Actinomycetes</taxon>
        <taxon>Streptosporangiales</taxon>
        <taxon>Nocardiopsidaceae</taxon>
        <taxon>Marinactinospora</taxon>
    </lineage>
</organism>
<evidence type="ECO:0000256" key="3">
    <source>
        <dbReference type="ARBA" id="ARBA00023295"/>
    </source>
</evidence>
<keyword evidence="3" id="KW-0326">Glycosidase</keyword>
<dbReference type="InterPro" id="IPR017853">
    <property type="entry name" value="GH"/>
</dbReference>
<dbReference type="Proteomes" id="UP001596540">
    <property type="component" value="Unassembled WGS sequence"/>
</dbReference>
<evidence type="ECO:0000256" key="1">
    <source>
        <dbReference type="ARBA" id="ARBA00010646"/>
    </source>
</evidence>
<sequence length="271" mass="28620">MRRPLARIASAALAVAAVLAPAPALADPARPADARQMAMHAQESSPAELATRAAPAGVPGIDVSHWQGGIDWGAVAASGVRFAYIKATQRTNYRDPNFNANYVNAYNAGIIRGAYHFAEPNRSSGADQANYFAGNGGAWSADGRTLPGALDLEDTAGQPHCYGMTPAQIVAWTRDFSDTYRARTGRDVVIYTSRGWWDDCAGGSNAFAATNPLWVASWTTAPSPTMPSGFGVHTFWQYTSTGSVPGIGGNVDRNVFNGSEARLIALANNTP</sequence>
<proteinExistence type="inferred from homology"/>
<reference evidence="6" key="1">
    <citation type="journal article" date="2019" name="Int. J. Syst. Evol. Microbiol.">
        <title>The Global Catalogue of Microorganisms (GCM) 10K type strain sequencing project: providing services to taxonomists for standard genome sequencing and annotation.</title>
        <authorList>
            <consortium name="The Broad Institute Genomics Platform"/>
            <consortium name="The Broad Institute Genome Sequencing Center for Infectious Disease"/>
            <person name="Wu L."/>
            <person name="Ma J."/>
        </authorList>
    </citation>
    <scope>NUCLEOTIDE SEQUENCE [LARGE SCALE GENOMIC DNA]</scope>
    <source>
        <strain evidence="6">CGMCC 4.7382</strain>
    </source>
</reference>
<dbReference type="EMBL" id="JBHTBH010000001">
    <property type="protein sequence ID" value="MFC7326950.1"/>
    <property type="molecule type" value="Genomic_DNA"/>
</dbReference>